<evidence type="ECO:0000256" key="1">
    <source>
        <dbReference type="ARBA" id="ARBA00004370"/>
    </source>
</evidence>
<keyword evidence="2 6" id="KW-0812">Transmembrane</keyword>
<feature type="compositionally biased region" description="Low complexity" evidence="5">
    <location>
        <begin position="197"/>
        <end position="210"/>
    </location>
</feature>
<organism evidence="7 8">
    <name type="scientific">Halorubrum rubrum</name>
    <dbReference type="NCBI Taxonomy" id="1126240"/>
    <lineage>
        <taxon>Archaea</taxon>
        <taxon>Methanobacteriati</taxon>
        <taxon>Methanobacteriota</taxon>
        <taxon>Stenosarchaea group</taxon>
        <taxon>Halobacteria</taxon>
        <taxon>Halobacteriales</taxon>
        <taxon>Haloferacaceae</taxon>
        <taxon>Halorubrum</taxon>
    </lineage>
</organism>
<feature type="transmembrane region" description="Helical" evidence="6">
    <location>
        <begin position="254"/>
        <end position="274"/>
    </location>
</feature>
<feature type="region of interest" description="Disordered" evidence="5">
    <location>
        <begin position="169"/>
        <end position="221"/>
    </location>
</feature>
<keyword evidence="3 6" id="KW-1133">Transmembrane helix</keyword>
<dbReference type="EC" id="3.4.21.89" evidence="7"/>
<evidence type="ECO:0000256" key="4">
    <source>
        <dbReference type="ARBA" id="ARBA00023136"/>
    </source>
</evidence>
<dbReference type="InterPro" id="IPR036286">
    <property type="entry name" value="LexA/Signal_pep-like_sf"/>
</dbReference>
<gene>
    <name evidence="7" type="ORF">ACFPM1_06875</name>
</gene>
<evidence type="ECO:0000256" key="3">
    <source>
        <dbReference type="ARBA" id="ARBA00022989"/>
    </source>
</evidence>
<feature type="compositionally biased region" description="Acidic residues" evidence="5">
    <location>
        <begin position="373"/>
        <end position="386"/>
    </location>
</feature>
<dbReference type="AlphaFoldDB" id="A0ABD5R0J6"/>
<accession>A0ABD5R0J6</accession>
<sequence length="386" mass="39291">MNSPITFKRFANLLGIALLIAVVAPFVVYAVPAVVGAEYSFVVLTASMTPAIAPGDVVVVDERDPAAIGEGDVITFVRGESEVPVTHRVIGVTETGGEVAFETKGDANEDPDSAPVPASNVLGAVAFSIPYIGYVIQFADSSTGFVLLVVVPFALLAVSELWSLYRSRTRSGEDSTAADPDTVDADAEATDGEAMDTETTATTAAAATESAEPESAADDPGFVVTNRTVEGAVGVLLLFVPYAAYTAYTLQTALTIAVAVGTGMTLLMAGVLLVTAGGGERSADDASRSADDDGGDGDGGDDGDGRDDGGLDADRDAPTEGDDGGAAVDDDREDFDGHEDGHVDGPSGIDDGNPMGIFERPVIASATDGGSEAIEEAAEVADEEGR</sequence>
<evidence type="ECO:0000313" key="7">
    <source>
        <dbReference type="EMBL" id="MFC5278478.1"/>
    </source>
</evidence>
<keyword evidence="4 6" id="KW-0472">Membrane</keyword>
<feature type="compositionally biased region" description="Basic and acidic residues" evidence="5">
    <location>
        <begin position="306"/>
        <end position="318"/>
    </location>
</feature>
<dbReference type="Proteomes" id="UP001596118">
    <property type="component" value="Unassembled WGS sequence"/>
</dbReference>
<feature type="compositionally biased region" description="Basic and acidic residues" evidence="5">
    <location>
        <begin position="281"/>
        <end position="291"/>
    </location>
</feature>
<evidence type="ECO:0000256" key="5">
    <source>
        <dbReference type="SAM" id="MobiDB-lite"/>
    </source>
</evidence>
<dbReference type="InterPro" id="IPR001733">
    <property type="entry name" value="Peptidase_S26B"/>
</dbReference>
<feature type="region of interest" description="Disordered" evidence="5">
    <location>
        <begin position="279"/>
        <end position="386"/>
    </location>
</feature>
<feature type="transmembrane region" description="Helical" evidence="6">
    <location>
        <begin position="231"/>
        <end position="248"/>
    </location>
</feature>
<evidence type="ECO:0000256" key="6">
    <source>
        <dbReference type="SAM" id="Phobius"/>
    </source>
</evidence>
<protein>
    <submittedName>
        <fullName evidence="7">Signal peptidase I</fullName>
        <ecNumber evidence="7">3.4.21.89</ecNumber>
    </submittedName>
</protein>
<proteinExistence type="predicted"/>
<evidence type="ECO:0000256" key="2">
    <source>
        <dbReference type="ARBA" id="ARBA00022692"/>
    </source>
</evidence>
<comment type="subcellular location">
    <subcellularLocation>
        <location evidence="1">Membrane</location>
    </subcellularLocation>
</comment>
<dbReference type="InterPro" id="IPR019533">
    <property type="entry name" value="Peptidase_S26"/>
</dbReference>
<dbReference type="GO" id="GO:0016020">
    <property type="term" value="C:membrane"/>
    <property type="evidence" value="ECO:0007669"/>
    <property type="project" value="UniProtKB-SubCell"/>
</dbReference>
<feature type="compositionally biased region" description="Acidic residues" evidence="5">
    <location>
        <begin position="181"/>
        <end position="196"/>
    </location>
</feature>
<comment type="caution">
    <text evidence="7">The sequence shown here is derived from an EMBL/GenBank/DDBJ whole genome shotgun (WGS) entry which is preliminary data.</text>
</comment>
<dbReference type="PANTHER" id="PTHR10806:SF6">
    <property type="entry name" value="SIGNAL PEPTIDASE COMPLEX CATALYTIC SUBUNIT SEC11"/>
    <property type="match status" value="1"/>
</dbReference>
<dbReference type="PANTHER" id="PTHR10806">
    <property type="entry name" value="SIGNAL PEPTIDASE COMPLEX CATALYTIC SUBUNIT SEC11"/>
    <property type="match status" value="1"/>
</dbReference>
<feature type="compositionally biased region" description="Acidic residues" evidence="5">
    <location>
        <begin position="319"/>
        <end position="337"/>
    </location>
</feature>
<keyword evidence="7" id="KW-0378">Hydrolase</keyword>
<reference evidence="7 8" key="1">
    <citation type="journal article" date="2019" name="Int. J. Syst. Evol. Microbiol.">
        <title>The Global Catalogue of Microorganisms (GCM) 10K type strain sequencing project: providing services to taxonomists for standard genome sequencing and annotation.</title>
        <authorList>
            <consortium name="The Broad Institute Genomics Platform"/>
            <consortium name="The Broad Institute Genome Sequencing Center for Infectious Disease"/>
            <person name="Wu L."/>
            <person name="Ma J."/>
        </authorList>
    </citation>
    <scope>NUCLEOTIDE SEQUENCE [LARGE SCALE GENOMIC DNA]</scope>
    <source>
        <strain evidence="7 8">CGMCC 1.12124</strain>
    </source>
</reference>
<dbReference type="SUPFAM" id="SSF51306">
    <property type="entry name" value="LexA/Signal peptidase"/>
    <property type="match status" value="1"/>
</dbReference>
<dbReference type="GO" id="GO:0009003">
    <property type="term" value="F:signal peptidase activity"/>
    <property type="evidence" value="ECO:0007669"/>
    <property type="project" value="UniProtKB-EC"/>
</dbReference>
<feature type="transmembrane region" description="Helical" evidence="6">
    <location>
        <begin position="145"/>
        <end position="165"/>
    </location>
</feature>
<evidence type="ECO:0000313" key="8">
    <source>
        <dbReference type="Proteomes" id="UP001596118"/>
    </source>
</evidence>
<dbReference type="RefSeq" id="WP_256412107.1">
    <property type="nucleotide sequence ID" value="NZ_JANHDM010000008.1"/>
</dbReference>
<dbReference type="EMBL" id="JBHSKY010000007">
    <property type="protein sequence ID" value="MFC5278478.1"/>
    <property type="molecule type" value="Genomic_DNA"/>
</dbReference>
<feature type="compositionally biased region" description="Acidic residues" evidence="5">
    <location>
        <begin position="292"/>
        <end position="305"/>
    </location>
</feature>
<keyword evidence="8" id="KW-1185">Reference proteome</keyword>
<dbReference type="CDD" id="cd06530">
    <property type="entry name" value="S26_SPase_I"/>
    <property type="match status" value="1"/>
</dbReference>
<dbReference type="NCBIfam" id="TIGR02228">
    <property type="entry name" value="sigpep_I_arch"/>
    <property type="match status" value="1"/>
</dbReference>
<name>A0ABD5R0J6_9EURY</name>